<evidence type="ECO:0000256" key="3">
    <source>
        <dbReference type="SAM" id="MobiDB-lite"/>
    </source>
</evidence>
<dbReference type="Gene3D" id="3.30.1370.10">
    <property type="entry name" value="K Homology domain, type 1"/>
    <property type="match status" value="1"/>
</dbReference>
<reference evidence="5" key="1">
    <citation type="submission" date="2023-07" db="EMBL/GenBank/DDBJ databases">
        <authorList>
            <consortium name="AG Swart"/>
            <person name="Singh M."/>
            <person name="Singh A."/>
            <person name="Seah K."/>
            <person name="Emmerich C."/>
        </authorList>
    </citation>
    <scope>NUCLEOTIDE SEQUENCE</scope>
    <source>
        <strain evidence="5">DP1</strain>
    </source>
</reference>
<feature type="compositionally biased region" description="Basic and acidic residues" evidence="3">
    <location>
        <begin position="462"/>
        <end position="475"/>
    </location>
</feature>
<feature type="compositionally biased region" description="Basic and acidic residues" evidence="3">
    <location>
        <begin position="1"/>
        <end position="10"/>
    </location>
</feature>
<protein>
    <recommendedName>
        <fullName evidence="4">K Homology domain-containing protein</fullName>
    </recommendedName>
</protein>
<feature type="compositionally biased region" description="Polar residues" evidence="3">
    <location>
        <begin position="533"/>
        <end position="542"/>
    </location>
</feature>
<evidence type="ECO:0000256" key="2">
    <source>
        <dbReference type="PROSITE-ProRule" id="PRU00117"/>
    </source>
</evidence>
<dbReference type="GO" id="GO:0003723">
    <property type="term" value="F:RNA binding"/>
    <property type="evidence" value="ECO:0007669"/>
    <property type="project" value="UniProtKB-UniRule"/>
</dbReference>
<organism evidence="5 6">
    <name type="scientific">Euplotes crassus</name>
    <dbReference type="NCBI Taxonomy" id="5936"/>
    <lineage>
        <taxon>Eukaryota</taxon>
        <taxon>Sar</taxon>
        <taxon>Alveolata</taxon>
        <taxon>Ciliophora</taxon>
        <taxon>Intramacronucleata</taxon>
        <taxon>Spirotrichea</taxon>
        <taxon>Hypotrichia</taxon>
        <taxon>Euplotida</taxon>
        <taxon>Euplotidae</taxon>
        <taxon>Moneuplotes</taxon>
    </lineage>
</organism>
<dbReference type="Gene3D" id="3.30.310.210">
    <property type="match status" value="1"/>
</dbReference>
<keyword evidence="6" id="KW-1185">Reference proteome</keyword>
<evidence type="ECO:0000313" key="6">
    <source>
        <dbReference type="Proteomes" id="UP001295684"/>
    </source>
</evidence>
<dbReference type="EMBL" id="CAMPGE010001321">
    <property type="protein sequence ID" value="CAI2360103.1"/>
    <property type="molecule type" value="Genomic_DNA"/>
</dbReference>
<dbReference type="CDD" id="cd00105">
    <property type="entry name" value="KH-I"/>
    <property type="match status" value="1"/>
</dbReference>
<name>A0AAD1X1Y4_EUPCR</name>
<dbReference type="SUPFAM" id="SSF54791">
    <property type="entry name" value="Eukaryotic type KH-domain (KH-domain type I)"/>
    <property type="match status" value="2"/>
</dbReference>
<proteinExistence type="predicted"/>
<feature type="compositionally biased region" description="Basic and acidic residues" evidence="3">
    <location>
        <begin position="27"/>
        <end position="53"/>
    </location>
</feature>
<feature type="compositionally biased region" description="Polar residues" evidence="3">
    <location>
        <begin position="476"/>
        <end position="486"/>
    </location>
</feature>
<feature type="region of interest" description="Disordered" evidence="3">
    <location>
        <begin position="1"/>
        <end position="53"/>
    </location>
</feature>
<dbReference type="SMART" id="SM00322">
    <property type="entry name" value="KH"/>
    <property type="match status" value="2"/>
</dbReference>
<dbReference type="Pfam" id="PF00013">
    <property type="entry name" value="KH_1"/>
    <property type="match status" value="2"/>
</dbReference>
<dbReference type="InterPro" id="IPR004088">
    <property type="entry name" value="KH_dom_type_1"/>
</dbReference>
<dbReference type="Proteomes" id="UP001295684">
    <property type="component" value="Unassembled WGS sequence"/>
</dbReference>
<feature type="domain" description="K Homology" evidence="4">
    <location>
        <begin position="314"/>
        <end position="388"/>
    </location>
</feature>
<comment type="caution">
    <text evidence="5">The sequence shown here is derived from an EMBL/GenBank/DDBJ whole genome shotgun (WGS) entry which is preliminary data.</text>
</comment>
<dbReference type="PANTHER" id="PTHR10288">
    <property type="entry name" value="KH DOMAIN CONTAINING RNA BINDING PROTEIN"/>
    <property type="match status" value="1"/>
</dbReference>
<keyword evidence="1" id="KW-0677">Repeat</keyword>
<evidence type="ECO:0000313" key="5">
    <source>
        <dbReference type="EMBL" id="CAI2360103.1"/>
    </source>
</evidence>
<feature type="domain" description="K Homology" evidence="4">
    <location>
        <begin position="148"/>
        <end position="218"/>
    </location>
</feature>
<feature type="region of interest" description="Disordered" evidence="3">
    <location>
        <begin position="427"/>
        <end position="558"/>
    </location>
</feature>
<accession>A0AAD1X1Y4</accession>
<gene>
    <name evidence="5" type="ORF">ECRASSUSDP1_LOCUS1401</name>
</gene>
<dbReference type="PROSITE" id="PS50084">
    <property type="entry name" value="KH_TYPE_1"/>
    <property type="match status" value="2"/>
</dbReference>
<feature type="compositionally biased region" description="Basic residues" evidence="3">
    <location>
        <begin position="487"/>
        <end position="496"/>
    </location>
</feature>
<dbReference type="InterPro" id="IPR036612">
    <property type="entry name" value="KH_dom_type_1_sf"/>
</dbReference>
<dbReference type="AlphaFoldDB" id="A0AAD1X1Y4"/>
<keyword evidence="2" id="KW-0694">RNA-binding</keyword>
<evidence type="ECO:0000259" key="4">
    <source>
        <dbReference type="SMART" id="SM00322"/>
    </source>
</evidence>
<evidence type="ECO:0000256" key="1">
    <source>
        <dbReference type="ARBA" id="ARBA00022737"/>
    </source>
</evidence>
<dbReference type="InterPro" id="IPR004087">
    <property type="entry name" value="KH_dom"/>
</dbReference>
<feature type="compositionally biased region" description="Low complexity" evidence="3">
    <location>
        <begin position="514"/>
        <end position="532"/>
    </location>
</feature>
<sequence>MKSEHREKEILGNNRNDSEESSSANIKPRDSKRDYYEKEQKERDSRSPSESLNDRPEFDVLLLISKAFHEFIDRDYLDDLKKKYHLDGIQIDKTLTLPDIQGDICRITSPSIEDKVEAADSIIRTIVKSNDKNKINPEKYRDIPGYNPRNTVMILIPEGMVAIVIGKNGKRIKSLSKNTNTKIVVSQPIVGFTQRSVTIKGYYKEISDSIFEIHRIMEDKAHLVSQYEFEPDIIDLNKIELEAKLVFHHKVTNFFKDKGIRNVCYKNKVDFTARAPVANDQVIVKNERVLIMTGLIRNVEKCIHWIMEKAHEYKYAKAKILVPGNLVSKLIGSKGCLIREISSKSGGAHVSVLSDKKMERISSEILVEVTGECNPMKNATLMVLEQIELFKRGGPVLQSGRVINKNMVAQFENSVSANTSRMKKIIEQNHQDYGSQNDNKRRRKTKESRNDHNRNNKRKNRGWGDDSQRSEKSDKNSQPSSTQNHSKFPRGVKRQKLHETPPPASPKPTHRLASPLPTSSPPKLSSNSPLNSQKVLSPTSKAASCKIEPETAPSSAQPSIQASLKLALLNPPGLDSLKEQLQFTEGKVATADSEVKTLEISGEPLQIKSTIDQVIDQINNEKTEGKGILIWIGRGEATSEHVVKQLNSKNY</sequence>